<dbReference type="Proteomes" id="UP000218327">
    <property type="component" value="Unassembled WGS sequence"/>
</dbReference>
<evidence type="ECO:0000259" key="2">
    <source>
        <dbReference type="Pfam" id="PF01425"/>
    </source>
</evidence>
<dbReference type="Pfam" id="PF01425">
    <property type="entry name" value="Amidase"/>
    <property type="match status" value="1"/>
</dbReference>
<name>A0A2A5AXG7_9GAMM</name>
<evidence type="ECO:0000313" key="4">
    <source>
        <dbReference type="Proteomes" id="UP000218327"/>
    </source>
</evidence>
<keyword evidence="1" id="KW-1133">Transmembrane helix</keyword>
<organism evidence="3 4">
    <name type="scientific">SAR86 cluster bacterium</name>
    <dbReference type="NCBI Taxonomy" id="2030880"/>
    <lineage>
        <taxon>Bacteria</taxon>
        <taxon>Pseudomonadati</taxon>
        <taxon>Pseudomonadota</taxon>
        <taxon>Gammaproteobacteria</taxon>
        <taxon>SAR86 cluster</taxon>
    </lineage>
</organism>
<dbReference type="EMBL" id="NVVJ01000032">
    <property type="protein sequence ID" value="PCJ23942.1"/>
    <property type="molecule type" value="Genomic_DNA"/>
</dbReference>
<keyword evidence="1" id="KW-0472">Membrane</keyword>
<accession>A0A2A5AXG7</accession>
<dbReference type="InterPro" id="IPR023631">
    <property type="entry name" value="Amidase_dom"/>
</dbReference>
<feature type="domain" description="Amidase" evidence="2">
    <location>
        <begin position="151"/>
        <end position="424"/>
    </location>
</feature>
<reference evidence="4" key="1">
    <citation type="submission" date="2017-08" db="EMBL/GenBank/DDBJ databases">
        <title>A dynamic microbial community with high functional redundancy inhabits the cold, oxic subseafloor aquifer.</title>
        <authorList>
            <person name="Tully B.J."/>
            <person name="Wheat C.G."/>
            <person name="Glazer B.T."/>
            <person name="Huber J.A."/>
        </authorList>
    </citation>
    <scope>NUCLEOTIDE SEQUENCE [LARGE SCALE GENOMIC DNA]</scope>
</reference>
<dbReference type="InterPro" id="IPR036928">
    <property type="entry name" value="AS_sf"/>
</dbReference>
<gene>
    <name evidence="3" type="ORF">COA96_10670</name>
</gene>
<dbReference type="SUPFAM" id="SSF75304">
    <property type="entry name" value="Amidase signature (AS) enzymes"/>
    <property type="match status" value="1"/>
</dbReference>
<dbReference type="PANTHER" id="PTHR42678:SF34">
    <property type="entry name" value="OS04G0183300 PROTEIN"/>
    <property type="match status" value="1"/>
</dbReference>
<proteinExistence type="predicted"/>
<dbReference type="AlphaFoldDB" id="A0A2A5AXG7"/>
<comment type="caution">
    <text evidence="3">The sequence shown here is derived from an EMBL/GenBank/DDBJ whole genome shotgun (WGS) entry which is preliminary data.</text>
</comment>
<evidence type="ECO:0000256" key="1">
    <source>
        <dbReference type="SAM" id="Phobius"/>
    </source>
</evidence>
<dbReference type="PANTHER" id="PTHR42678">
    <property type="entry name" value="AMIDASE"/>
    <property type="match status" value="1"/>
</dbReference>
<sequence length="593" mass="65204">MSAYHRKERLAKFIGHWFRNVINWSIFTWSMLVDYAIENRRSITVVRFFTFLLLVFPLALFAAENADPVWQLYDQSEDIAILAEHETQSMHFKLINSKLIDKNQLWAPFTAELNQFTEQNYEALKSLILDKSIESIQQSISAGLLSYESLVTFYIYRIRAFESDDNLFINGLISLNPEAITRARMLDSQRQQNSDAERDSMYGIPVLLKDNIGFQGLPTTAGAVALQNNLTSDAFVVDQLQAKGAIILGKANLSEWAYFFCTSCPSGYSAMGGQTLNPYGRFLFGTGGSSAGSGASVAANYATVAIGSETSGSILSPASANSLVGLKPTTGSLSRTGVVPISATLDTTGPMARSVADVVSLFNAMSGYDRADTAMPLISDNFSLIYRQPSLSGKRIGVLESYADNEFYQQAVSLLVENGAIAISLDFVAENVERFSEFLGAEMVHDLPLYLEQHASDEVSISSIADLQIFNAADIDLRAPYGQSLVDMMAEIDLSDTELKSLREGLQADARSQLEQLFRNSNLDVLLSINNRNAGLAARANFPALTIPMGYEESGRPIGLTLFAPSFREQDLIDIGASFEFLSHARIMPALYR</sequence>
<evidence type="ECO:0000313" key="3">
    <source>
        <dbReference type="EMBL" id="PCJ23942.1"/>
    </source>
</evidence>
<keyword evidence="1" id="KW-0812">Transmembrane</keyword>
<feature type="transmembrane region" description="Helical" evidence="1">
    <location>
        <begin position="43"/>
        <end position="63"/>
    </location>
</feature>
<protein>
    <submittedName>
        <fullName evidence="3">Amidase</fullName>
    </submittedName>
</protein>
<dbReference type="Gene3D" id="3.90.1300.10">
    <property type="entry name" value="Amidase signature (AS) domain"/>
    <property type="match status" value="1"/>
</dbReference>